<accession>A0A2H3B8U0</accession>
<protein>
    <submittedName>
        <fullName evidence="7">Kinase-like protein</fullName>
    </submittedName>
</protein>
<keyword evidence="1" id="KW-0723">Serine/threonine-protein kinase</keyword>
<feature type="domain" description="Protein kinase" evidence="6">
    <location>
        <begin position="1"/>
        <end position="312"/>
    </location>
</feature>
<dbReference type="GO" id="GO:0005524">
    <property type="term" value="F:ATP binding"/>
    <property type="evidence" value="ECO:0007669"/>
    <property type="project" value="UniProtKB-KW"/>
</dbReference>
<dbReference type="Gene3D" id="3.30.200.20">
    <property type="entry name" value="Phosphorylase Kinase, domain 1"/>
    <property type="match status" value="1"/>
</dbReference>
<name>A0A2H3B8U0_9AGAR</name>
<dbReference type="EMBL" id="KZ293437">
    <property type="protein sequence ID" value="PBK67301.1"/>
    <property type="molecule type" value="Genomic_DNA"/>
</dbReference>
<proteinExistence type="predicted"/>
<evidence type="ECO:0000256" key="2">
    <source>
        <dbReference type="ARBA" id="ARBA00022679"/>
    </source>
</evidence>
<dbReference type="GO" id="GO:0004674">
    <property type="term" value="F:protein serine/threonine kinase activity"/>
    <property type="evidence" value="ECO:0007669"/>
    <property type="project" value="UniProtKB-KW"/>
</dbReference>
<keyword evidence="8" id="KW-1185">Reference proteome</keyword>
<dbReference type="Gene3D" id="1.10.510.10">
    <property type="entry name" value="Transferase(Phosphotransferase) domain 1"/>
    <property type="match status" value="1"/>
</dbReference>
<dbReference type="InterPro" id="IPR051175">
    <property type="entry name" value="CLK_kinases"/>
</dbReference>
<keyword evidence="5" id="KW-0067">ATP-binding</keyword>
<evidence type="ECO:0000256" key="1">
    <source>
        <dbReference type="ARBA" id="ARBA00022527"/>
    </source>
</evidence>
<dbReference type="GO" id="GO:0005634">
    <property type="term" value="C:nucleus"/>
    <property type="evidence" value="ECO:0007669"/>
    <property type="project" value="TreeGrafter"/>
</dbReference>
<keyword evidence="4 7" id="KW-0418">Kinase</keyword>
<dbReference type="SMART" id="SM00220">
    <property type="entry name" value="S_TKc"/>
    <property type="match status" value="1"/>
</dbReference>
<dbReference type="PROSITE" id="PS50011">
    <property type="entry name" value="PROTEIN_KINASE_DOM"/>
    <property type="match status" value="1"/>
</dbReference>
<dbReference type="Pfam" id="PF00069">
    <property type="entry name" value="Pkinase"/>
    <property type="match status" value="1"/>
</dbReference>
<gene>
    <name evidence="7" type="ORF">ARMSODRAFT_1046035</name>
</gene>
<organism evidence="7 8">
    <name type="scientific">Armillaria solidipes</name>
    <dbReference type="NCBI Taxonomy" id="1076256"/>
    <lineage>
        <taxon>Eukaryota</taxon>
        <taxon>Fungi</taxon>
        <taxon>Dikarya</taxon>
        <taxon>Basidiomycota</taxon>
        <taxon>Agaricomycotina</taxon>
        <taxon>Agaricomycetes</taxon>
        <taxon>Agaricomycetidae</taxon>
        <taxon>Agaricales</taxon>
        <taxon>Marasmiineae</taxon>
        <taxon>Physalacriaceae</taxon>
        <taxon>Armillaria</taxon>
    </lineage>
</organism>
<sequence length="316" mass="35377">MSRNNTCVALKVLNGFHTELFERGRIWELEVLQRLSSPPLTPHCLQLMSHFTFPGKGTAGQHLCLVTNVLGGDVKSLFTKHGIFPLPLAKRIILHLLRGIAHAHSCGVLLASDPPRRHVPEASHDGLVEVAVSQPLPIPTLQEAIQRTFVVADFGHAQLIDNHTENKISPSPLRPPEIIIGGPWDAKVDIWTFGCLIFELITGRSLFKYEPDPKLNLDEPNHILYQMLCYTCEDIRAEQLSVSALADQFFDTNCNLKAMPTLMDYPFEVSIRSYKVIEEADVLSTAALMRRCLRLDPTERASAVELLSDPWFDGIE</sequence>
<dbReference type="Proteomes" id="UP000218334">
    <property type="component" value="Unassembled WGS sequence"/>
</dbReference>
<dbReference type="PANTHER" id="PTHR45646:SF11">
    <property type="entry name" value="SERINE_THREONINE-PROTEIN KINASE DOA"/>
    <property type="match status" value="1"/>
</dbReference>
<dbReference type="GO" id="GO:0043484">
    <property type="term" value="P:regulation of RNA splicing"/>
    <property type="evidence" value="ECO:0007669"/>
    <property type="project" value="TreeGrafter"/>
</dbReference>
<dbReference type="PANTHER" id="PTHR45646">
    <property type="entry name" value="SERINE/THREONINE-PROTEIN KINASE DOA-RELATED"/>
    <property type="match status" value="1"/>
</dbReference>
<dbReference type="AlphaFoldDB" id="A0A2H3B8U0"/>
<dbReference type="InterPro" id="IPR000719">
    <property type="entry name" value="Prot_kinase_dom"/>
</dbReference>
<reference evidence="8" key="1">
    <citation type="journal article" date="2017" name="Nat. Ecol. Evol.">
        <title>Genome expansion and lineage-specific genetic innovations in the forest pathogenic fungi Armillaria.</title>
        <authorList>
            <person name="Sipos G."/>
            <person name="Prasanna A.N."/>
            <person name="Walter M.C."/>
            <person name="O'Connor E."/>
            <person name="Balint B."/>
            <person name="Krizsan K."/>
            <person name="Kiss B."/>
            <person name="Hess J."/>
            <person name="Varga T."/>
            <person name="Slot J."/>
            <person name="Riley R."/>
            <person name="Boka B."/>
            <person name="Rigling D."/>
            <person name="Barry K."/>
            <person name="Lee J."/>
            <person name="Mihaltcheva S."/>
            <person name="LaButti K."/>
            <person name="Lipzen A."/>
            <person name="Waldron R."/>
            <person name="Moloney N.M."/>
            <person name="Sperisen C."/>
            <person name="Kredics L."/>
            <person name="Vagvoelgyi C."/>
            <person name="Patrignani A."/>
            <person name="Fitzpatrick D."/>
            <person name="Nagy I."/>
            <person name="Doyle S."/>
            <person name="Anderson J.B."/>
            <person name="Grigoriev I.V."/>
            <person name="Gueldener U."/>
            <person name="Muensterkoetter M."/>
            <person name="Nagy L.G."/>
        </authorList>
    </citation>
    <scope>NUCLEOTIDE SEQUENCE [LARGE SCALE GENOMIC DNA]</scope>
    <source>
        <strain evidence="8">28-4</strain>
    </source>
</reference>
<keyword evidence="3" id="KW-0547">Nucleotide-binding</keyword>
<evidence type="ECO:0000256" key="4">
    <source>
        <dbReference type="ARBA" id="ARBA00022777"/>
    </source>
</evidence>
<evidence type="ECO:0000256" key="5">
    <source>
        <dbReference type="ARBA" id="ARBA00022840"/>
    </source>
</evidence>
<evidence type="ECO:0000259" key="6">
    <source>
        <dbReference type="PROSITE" id="PS50011"/>
    </source>
</evidence>
<evidence type="ECO:0000313" key="7">
    <source>
        <dbReference type="EMBL" id="PBK67301.1"/>
    </source>
</evidence>
<dbReference type="STRING" id="1076256.A0A2H3B8U0"/>
<keyword evidence="2" id="KW-0808">Transferase</keyword>
<dbReference type="InterPro" id="IPR011009">
    <property type="entry name" value="Kinase-like_dom_sf"/>
</dbReference>
<evidence type="ECO:0000313" key="8">
    <source>
        <dbReference type="Proteomes" id="UP000218334"/>
    </source>
</evidence>
<dbReference type="SUPFAM" id="SSF56112">
    <property type="entry name" value="Protein kinase-like (PK-like)"/>
    <property type="match status" value="1"/>
</dbReference>
<evidence type="ECO:0000256" key="3">
    <source>
        <dbReference type="ARBA" id="ARBA00022741"/>
    </source>
</evidence>